<evidence type="ECO:0000313" key="9">
    <source>
        <dbReference type="EMBL" id="SUK41857.1"/>
    </source>
</evidence>
<comment type="similarity">
    <text evidence="3">Belongs to the alkaline phosphatase family.</text>
</comment>
<gene>
    <name evidence="9" type="primary">phoB_3</name>
    <name evidence="9" type="ORF">NCTC5664_01106</name>
</gene>
<evidence type="ECO:0000256" key="7">
    <source>
        <dbReference type="ARBA" id="ARBA00022842"/>
    </source>
</evidence>
<dbReference type="InterPro" id="IPR017850">
    <property type="entry name" value="Alkaline_phosphatase_core_sf"/>
</dbReference>
<reference evidence="9 10" key="1">
    <citation type="submission" date="2018-06" db="EMBL/GenBank/DDBJ databases">
        <authorList>
            <consortium name="Pathogen Informatics"/>
            <person name="Doyle S."/>
        </authorList>
    </citation>
    <scope>NUCLEOTIDE SEQUENCE [LARGE SCALE GENOMIC DNA]</scope>
    <source>
        <strain evidence="9 10">NCTC5664</strain>
    </source>
</reference>
<keyword evidence="4" id="KW-0479">Metal-binding</keyword>
<evidence type="ECO:0000256" key="3">
    <source>
        <dbReference type="ARBA" id="ARBA00005984"/>
    </source>
</evidence>
<dbReference type="Gene3D" id="3.40.720.10">
    <property type="entry name" value="Alkaline Phosphatase, subunit A"/>
    <property type="match status" value="1"/>
</dbReference>
<comment type="cofactor">
    <cofactor evidence="2">
        <name>Zn(2+)</name>
        <dbReference type="ChEBI" id="CHEBI:29105"/>
    </cofactor>
</comment>
<name>A0A380DQU8_STAAU</name>
<dbReference type="InterPro" id="IPR018299">
    <property type="entry name" value="Alkaline_phosphatase_AS"/>
</dbReference>
<keyword evidence="6" id="KW-0862">Zinc</keyword>
<comment type="cofactor">
    <cofactor evidence="1">
        <name>Mg(2+)</name>
        <dbReference type="ChEBI" id="CHEBI:18420"/>
    </cofactor>
</comment>
<dbReference type="GO" id="GO:0046872">
    <property type="term" value="F:metal ion binding"/>
    <property type="evidence" value="ECO:0007669"/>
    <property type="project" value="UniProtKB-KW"/>
</dbReference>
<evidence type="ECO:0000256" key="4">
    <source>
        <dbReference type="ARBA" id="ARBA00022723"/>
    </source>
</evidence>
<keyword evidence="5 9" id="KW-0378">Hydrolase</keyword>
<evidence type="ECO:0000256" key="6">
    <source>
        <dbReference type="ARBA" id="ARBA00022833"/>
    </source>
</evidence>
<accession>A0A380DQU8</accession>
<dbReference type="AlphaFoldDB" id="A0A380DQU8"/>
<evidence type="ECO:0000256" key="8">
    <source>
        <dbReference type="PIRSR" id="PIRSR601952-1"/>
    </source>
</evidence>
<dbReference type="GO" id="GO:0004035">
    <property type="term" value="F:alkaline phosphatase activity"/>
    <property type="evidence" value="ECO:0007669"/>
    <property type="project" value="UniProtKB-EC"/>
</dbReference>
<evidence type="ECO:0000313" key="10">
    <source>
        <dbReference type="Proteomes" id="UP000254502"/>
    </source>
</evidence>
<feature type="active site" description="Phosphoserine intermediate" evidence="8">
    <location>
        <position position="48"/>
    </location>
</feature>
<dbReference type="PROSITE" id="PS00123">
    <property type="entry name" value="ALKALINE_PHOSPHATASE"/>
    <property type="match status" value="1"/>
</dbReference>
<dbReference type="SUPFAM" id="SSF53649">
    <property type="entry name" value="Alkaline phosphatase-like"/>
    <property type="match status" value="1"/>
</dbReference>
<organism evidence="9 10">
    <name type="scientific">Staphylococcus aureus</name>
    <dbReference type="NCBI Taxonomy" id="1280"/>
    <lineage>
        <taxon>Bacteria</taxon>
        <taxon>Bacillati</taxon>
        <taxon>Bacillota</taxon>
        <taxon>Bacilli</taxon>
        <taxon>Bacillales</taxon>
        <taxon>Staphylococcaceae</taxon>
        <taxon>Staphylococcus</taxon>
    </lineage>
</organism>
<protein>
    <submittedName>
        <fullName evidence="9">Alkaline phosphatase</fullName>
        <ecNumber evidence="9">3.1.3.1</ecNumber>
    </submittedName>
</protein>
<dbReference type="Pfam" id="PF00245">
    <property type="entry name" value="Alk_phosphatase"/>
    <property type="match status" value="1"/>
</dbReference>
<proteinExistence type="inferred from homology"/>
<evidence type="ECO:0000256" key="2">
    <source>
        <dbReference type="ARBA" id="ARBA00001947"/>
    </source>
</evidence>
<evidence type="ECO:0000256" key="1">
    <source>
        <dbReference type="ARBA" id="ARBA00001946"/>
    </source>
</evidence>
<keyword evidence="7" id="KW-0460">Magnesium</keyword>
<dbReference type="EMBL" id="UHAQ01000002">
    <property type="protein sequence ID" value="SUK41857.1"/>
    <property type="molecule type" value="Genomic_DNA"/>
</dbReference>
<sequence length="74" mass="8230">MGPSFNTAYRYYKNDPHAKEMTPTAFDSYLKGTNRTYSNDPKQNITDSAAGGTAFILAIRHIMVPSVLTVTSRK</sequence>
<dbReference type="Proteomes" id="UP000254502">
    <property type="component" value="Unassembled WGS sequence"/>
</dbReference>
<dbReference type="InterPro" id="IPR001952">
    <property type="entry name" value="Alkaline_phosphatase"/>
</dbReference>
<evidence type="ECO:0000256" key="5">
    <source>
        <dbReference type="ARBA" id="ARBA00022801"/>
    </source>
</evidence>
<dbReference type="EC" id="3.1.3.1" evidence="9"/>